<feature type="compositionally biased region" description="Acidic residues" evidence="1">
    <location>
        <begin position="42"/>
        <end position="59"/>
    </location>
</feature>
<feature type="compositionally biased region" description="Low complexity" evidence="1">
    <location>
        <begin position="60"/>
        <end position="94"/>
    </location>
</feature>
<sequence length="475" mass="50842">MSLTFDLPNWHVGIGEQQQQSDGQQQQRLEHLQQQQQQWADDLQDLSGDEDEQDEEQQEQQEQQQQQQQQQQAQQHAADAEQQGPAGSAAGGAAKRARIDAERPSPAGSGGAVLPDALLLLLAGRLSLADTAALGCACRAFRDCLAAAGHIWQQHHTQLLGGGWPWPPFVGSRPATLPASLGSTPQLRLKATLAASKVALRLFVMRNGYVFLLEGWEALWTAAAAGTAAAAAAAAEQGGSSSSLQIDPRYGGRQLQRMVTKLAGHSWQLTYEGYSAALAARADELAAGLRAWQQQQQQGARPAAALVLWQQLLSSWGLYRRWLDLTVTRCAQLGARVAAARQLAEPPPLSSGSGGGGAGSSVSASAVPQLRNKGLMLFRSHVLLACGLRRPLQQAALWMAAAAAVDAAAWRAGGGLSEADLELLTRVRKMLRELDVGDDGSEPAVMHTHGKFRRCFGALLTRERLARGLEWGLLG</sequence>
<feature type="region of interest" description="Disordered" evidence="1">
    <location>
        <begin position="1"/>
        <end position="110"/>
    </location>
</feature>
<feature type="compositionally biased region" description="Low complexity" evidence="1">
    <location>
        <begin position="17"/>
        <end position="41"/>
    </location>
</feature>
<reference evidence="2 3" key="1">
    <citation type="submission" date="2023-05" db="EMBL/GenBank/DDBJ databases">
        <title>A 100% complete, gapless, phased diploid assembly of the Scenedesmus obliquus UTEX 3031 genome.</title>
        <authorList>
            <person name="Biondi T.C."/>
            <person name="Hanschen E.R."/>
            <person name="Kwon T."/>
            <person name="Eng W."/>
            <person name="Kruse C.P.S."/>
            <person name="Koehler S.I."/>
            <person name="Kunde Y."/>
            <person name="Gleasner C.D."/>
            <person name="You Mak K.T."/>
            <person name="Polle J."/>
            <person name="Hovde B.T."/>
            <person name="Starkenburg S.R."/>
        </authorList>
    </citation>
    <scope>NUCLEOTIDE SEQUENCE [LARGE SCALE GENOMIC DNA]</scope>
    <source>
        <strain evidence="2 3">DOE0152z</strain>
    </source>
</reference>
<organism evidence="2 3">
    <name type="scientific">Tetradesmus obliquus</name>
    <name type="common">Green alga</name>
    <name type="synonym">Acutodesmus obliquus</name>
    <dbReference type="NCBI Taxonomy" id="3088"/>
    <lineage>
        <taxon>Eukaryota</taxon>
        <taxon>Viridiplantae</taxon>
        <taxon>Chlorophyta</taxon>
        <taxon>core chlorophytes</taxon>
        <taxon>Chlorophyceae</taxon>
        <taxon>CS clade</taxon>
        <taxon>Sphaeropleales</taxon>
        <taxon>Scenedesmaceae</taxon>
        <taxon>Tetradesmus</taxon>
    </lineage>
</organism>
<accession>A0ABY8ULU5</accession>
<evidence type="ECO:0000256" key="1">
    <source>
        <dbReference type="SAM" id="MobiDB-lite"/>
    </source>
</evidence>
<keyword evidence="3" id="KW-1185">Reference proteome</keyword>
<dbReference type="Proteomes" id="UP001244341">
    <property type="component" value="Chromosome 15b"/>
</dbReference>
<evidence type="ECO:0000313" key="2">
    <source>
        <dbReference type="EMBL" id="WIA22507.1"/>
    </source>
</evidence>
<protein>
    <recommendedName>
        <fullName evidence="4">F-box domain-containing protein</fullName>
    </recommendedName>
</protein>
<proteinExistence type="predicted"/>
<dbReference type="InterPro" id="IPR036047">
    <property type="entry name" value="F-box-like_dom_sf"/>
</dbReference>
<dbReference type="SUPFAM" id="SSF81383">
    <property type="entry name" value="F-box domain"/>
    <property type="match status" value="1"/>
</dbReference>
<dbReference type="EMBL" id="CP126222">
    <property type="protein sequence ID" value="WIA22507.1"/>
    <property type="molecule type" value="Genomic_DNA"/>
</dbReference>
<evidence type="ECO:0008006" key="4">
    <source>
        <dbReference type="Google" id="ProtNLM"/>
    </source>
</evidence>
<evidence type="ECO:0000313" key="3">
    <source>
        <dbReference type="Proteomes" id="UP001244341"/>
    </source>
</evidence>
<name>A0ABY8ULU5_TETOB</name>
<gene>
    <name evidence="2" type="ORF">OEZ85_000951</name>
</gene>